<proteinExistence type="predicted"/>
<feature type="region of interest" description="Disordered" evidence="1">
    <location>
        <begin position="23"/>
        <end position="56"/>
    </location>
</feature>
<dbReference type="EMBL" id="JAEAOA010002141">
    <property type="protein sequence ID" value="KAK3611388.1"/>
    <property type="molecule type" value="Genomic_DNA"/>
</dbReference>
<reference evidence="2" key="2">
    <citation type="journal article" date="2021" name="Genome Biol. Evol.">
        <title>Developing a high-quality reference genome for a parasitic bivalve with doubly uniparental inheritance (Bivalvia: Unionida).</title>
        <authorList>
            <person name="Smith C.H."/>
        </authorList>
    </citation>
    <scope>NUCLEOTIDE SEQUENCE</scope>
    <source>
        <strain evidence="2">CHS0354</strain>
        <tissue evidence="2">Mantle</tissue>
    </source>
</reference>
<evidence type="ECO:0000313" key="3">
    <source>
        <dbReference type="Proteomes" id="UP001195483"/>
    </source>
</evidence>
<accession>A0AAE0TK07</accession>
<evidence type="ECO:0000256" key="1">
    <source>
        <dbReference type="SAM" id="MobiDB-lite"/>
    </source>
</evidence>
<name>A0AAE0TK07_9BIVA</name>
<feature type="non-terminal residue" evidence="2">
    <location>
        <position position="56"/>
    </location>
</feature>
<dbReference type="Proteomes" id="UP001195483">
    <property type="component" value="Unassembled WGS sequence"/>
</dbReference>
<evidence type="ECO:0000313" key="2">
    <source>
        <dbReference type="EMBL" id="KAK3611388.1"/>
    </source>
</evidence>
<keyword evidence="3" id="KW-1185">Reference proteome</keyword>
<reference evidence="2" key="1">
    <citation type="journal article" date="2021" name="Genome Biol. Evol.">
        <title>A High-Quality Reference Genome for a Parasitic Bivalve with Doubly Uniparental Inheritance (Bivalvia: Unionida).</title>
        <authorList>
            <person name="Smith C.H."/>
        </authorList>
    </citation>
    <scope>NUCLEOTIDE SEQUENCE</scope>
    <source>
        <strain evidence="2">CHS0354</strain>
    </source>
</reference>
<dbReference type="AlphaFoldDB" id="A0AAE0TK07"/>
<comment type="caution">
    <text evidence="2">The sequence shown here is derived from an EMBL/GenBank/DDBJ whole genome shotgun (WGS) entry which is preliminary data.</text>
</comment>
<reference evidence="2" key="3">
    <citation type="submission" date="2023-05" db="EMBL/GenBank/DDBJ databases">
        <authorList>
            <person name="Smith C.H."/>
        </authorList>
    </citation>
    <scope>NUCLEOTIDE SEQUENCE</scope>
    <source>
        <strain evidence="2">CHS0354</strain>
        <tissue evidence="2">Mantle</tissue>
    </source>
</reference>
<sequence length="56" mass="6375">MDGYRTDIGVCFTFFWKGKAGEEETDKLNGLPSRHSNVLQRGTRTTPSPFERPQSK</sequence>
<protein>
    <submittedName>
        <fullName evidence="2">Uncharacterized protein</fullName>
    </submittedName>
</protein>
<organism evidence="2 3">
    <name type="scientific">Potamilus streckersoni</name>
    <dbReference type="NCBI Taxonomy" id="2493646"/>
    <lineage>
        <taxon>Eukaryota</taxon>
        <taxon>Metazoa</taxon>
        <taxon>Spiralia</taxon>
        <taxon>Lophotrochozoa</taxon>
        <taxon>Mollusca</taxon>
        <taxon>Bivalvia</taxon>
        <taxon>Autobranchia</taxon>
        <taxon>Heteroconchia</taxon>
        <taxon>Palaeoheterodonta</taxon>
        <taxon>Unionida</taxon>
        <taxon>Unionoidea</taxon>
        <taxon>Unionidae</taxon>
        <taxon>Ambleminae</taxon>
        <taxon>Lampsilini</taxon>
        <taxon>Potamilus</taxon>
    </lineage>
</organism>
<gene>
    <name evidence="2" type="ORF">CHS0354_036585</name>
</gene>
<feature type="compositionally biased region" description="Polar residues" evidence="1">
    <location>
        <begin position="34"/>
        <end position="48"/>
    </location>
</feature>